<reference evidence="2" key="2">
    <citation type="submission" date="2019-01" db="EMBL/GenBank/DDBJ databases">
        <authorList>
            <consortium name="NCBI Pathogen Detection Project"/>
        </authorList>
    </citation>
    <scope>NUCLEOTIDE SEQUENCE</scope>
    <source>
        <strain evidence="2">BCW_3452</strain>
    </source>
</reference>
<accession>A0A8H9K6V7</accession>
<dbReference type="Proteomes" id="UP000863257">
    <property type="component" value="Unassembled WGS sequence"/>
</dbReference>
<evidence type="ECO:0000259" key="1">
    <source>
        <dbReference type="Pfam" id="PF18789"/>
    </source>
</evidence>
<protein>
    <recommendedName>
        <fullName evidence="1">Defence against restriction A C-terminal domain-containing protein</fullName>
    </recommendedName>
</protein>
<gene>
    <name evidence="2" type="ORF">I7730_00265</name>
</gene>
<comment type="caution">
    <text evidence="2">The sequence shown here is derived from an EMBL/GenBank/DDBJ whole genome shotgun (WGS) entry which is preliminary data.</text>
</comment>
<organism evidence="2">
    <name type="scientific">Vibrio vulnificus</name>
    <dbReference type="NCBI Taxonomy" id="672"/>
    <lineage>
        <taxon>Bacteria</taxon>
        <taxon>Pseudomonadati</taxon>
        <taxon>Pseudomonadota</taxon>
        <taxon>Gammaproteobacteria</taxon>
        <taxon>Vibrionales</taxon>
        <taxon>Vibrionaceae</taxon>
        <taxon>Vibrio</taxon>
    </lineage>
</organism>
<reference evidence="2" key="1">
    <citation type="journal article" date="2018" name="Genome Biol.">
        <title>SKESA: strategic k-mer extension for scrupulous assemblies.</title>
        <authorList>
            <person name="Souvorov A."/>
            <person name="Agarwala R."/>
            <person name="Lipman D.J."/>
        </authorList>
    </citation>
    <scope>NUCLEOTIDE SEQUENCE</scope>
    <source>
        <strain evidence="2">BCW_3452</strain>
    </source>
</reference>
<feature type="domain" description="Defence against restriction A C-terminal" evidence="1">
    <location>
        <begin position="24"/>
        <end position="90"/>
    </location>
</feature>
<evidence type="ECO:0000313" key="2">
    <source>
        <dbReference type="EMBL" id="HAS8538232.1"/>
    </source>
</evidence>
<proteinExistence type="predicted"/>
<dbReference type="InterPro" id="IPR041501">
    <property type="entry name" value="DarA_C"/>
</dbReference>
<sequence>MHQDMKQIEEMLSTLENALGKKANYWYGFRLRGLSIGCQPDNHVAYLTPEETSIKFASLELEESRIRFGAVAYEKPLTDELIEHFSLTDLNYEPEALDTEYCEGVIRRLVCDWMYDNDIKGLAGGALNEPLKKLKSAATVKTGLIAAFGRQFRNLDEFLERKEEPKRYKRLESQLSQLTIEMIEEFISQI</sequence>
<name>A0A8H9K6V7_VIBVL</name>
<dbReference type="AlphaFoldDB" id="A0A8H9K6V7"/>
<dbReference type="Pfam" id="PF18789">
    <property type="entry name" value="DarA_C"/>
    <property type="match status" value="1"/>
</dbReference>
<dbReference type="EMBL" id="DACRBY010000001">
    <property type="protein sequence ID" value="HAS8538232.1"/>
    <property type="molecule type" value="Genomic_DNA"/>
</dbReference>